<gene>
    <name evidence="3" type="ORF">AMAG_14126</name>
</gene>
<proteinExistence type="predicted"/>
<reference evidence="4" key="2">
    <citation type="submission" date="2009-11" db="EMBL/GenBank/DDBJ databases">
        <title>The Genome Sequence of Allomyces macrogynus strain ATCC 38327.</title>
        <authorList>
            <consortium name="The Broad Institute Genome Sequencing Platform"/>
            <person name="Russ C."/>
            <person name="Cuomo C."/>
            <person name="Shea T."/>
            <person name="Young S.K."/>
            <person name="Zeng Q."/>
            <person name="Koehrsen M."/>
            <person name="Haas B."/>
            <person name="Borodovsky M."/>
            <person name="Guigo R."/>
            <person name="Alvarado L."/>
            <person name="Berlin A."/>
            <person name="Borenstein D."/>
            <person name="Chen Z."/>
            <person name="Engels R."/>
            <person name="Freedman E."/>
            <person name="Gellesch M."/>
            <person name="Goldberg J."/>
            <person name="Griggs A."/>
            <person name="Gujja S."/>
            <person name="Heiman D."/>
            <person name="Hepburn T."/>
            <person name="Howarth C."/>
            <person name="Jen D."/>
            <person name="Larson L."/>
            <person name="Lewis B."/>
            <person name="Mehta T."/>
            <person name="Park D."/>
            <person name="Pearson M."/>
            <person name="Roberts A."/>
            <person name="Saif S."/>
            <person name="Shenoy N."/>
            <person name="Sisk P."/>
            <person name="Stolte C."/>
            <person name="Sykes S."/>
            <person name="Walk T."/>
            <person name="White J."/>
            <person name="Yandava C."/>
            <person name="Burger G."/>
            <person name="Gray M.W."/>
            <person name="Holland P.W.H."/>
            <person name="King N."/>
            <person name="Lang F.B.F."/>
            <person name="Roger A.J."/>
            <person name="Ruiz-Trillo I."/>
            <person name="Lander E."/>
            <person name="Nusbaum C."/>
        </authorList>
    </citation>
    <scope>NUCLEOTIDE SEQUENCE [LARGE SCALE GENOMIC DNA]</scope>
    <source>
        <strain evidence="4">ATCC 38327</strain>
    </source>
</reference>
<dbReference type="VEuPathDB" id="FungiDB:AMAG_14126"/>
<keyword evidence="2" id="KW-1133">Transmembrane helix</keyword>
<name>A0A0L0T4D5_ALLM3</name>
<dbReference type="AlphaFoldDB" id="A0A0L0T4D5"/>
<feature type="region of interest" description="Disordered" evidence="1">
    <location>
        <begin position="20"/>
        <end position="47"/>
    </location>
</feature>
<evidence type="ECO:0000256" key="1">
    <source>
        <dbReference type="SAM" id="MobiDB-lite"/>
    </source>
</evidence>
<dbReference type="OrthoDB" id="3364966at2759"/>
<sequence>MTTADIAAAGKSMFHAAAVAKTPATIDSDESESDRDEDEDDEDDRDLECLDESVADSEARYGMVLRIVAVVALFAASLGFLVAAVVTLPPLASGNSLDLEVTSLEDVQDVVAVLREYSTQNALHVVTLLTVLYRVREWGRFEEPWYVEGGMGESVDDS</sequence>
<keyword evidence="2" id="KW-0812">Transmembrane</keyword>
<dbReference type="EMBL" id="GG745361">
    <property type="protein sequence ID" value="KNE69566.1"/>
    <property type="molecule type" value="Genomic_DNA"/>
</dbReference>
<dbReference type="Proteomes" id="UP000054350">
    <property type="component" value="Unassembled WGS sequence"/>
</dbReference>
<evidence type="ECO:0000256" key="2">
    <source>
        <dbReference type="SAM" id="Phobius"/>
    </source>
</evidence>
<feature type="compositionally biased region" description="Acidic residues" evidence="1">
    <location>
        <begin position="27"/>
        <end position="47"/>
    </location>
</feature>
<evidence type="ECO:0000313" key="3">
    <source>
        <dbReference type="EMBL" id="KNE69566.1"/>
    </source>
</evidence>
<organism evidence="3 4">
    <name type="scientific">Allomyces macrogynus (strain ATCC 38327)</name>
    <name type="common">Allomyces javanicus var. macrogynus</name>
    <dbReference type="NCBI Taxonomy" id="578462"/>
    <lineage>
        <taxon>Eukaryota</taxon>
        <taxon>Fungi</taxon>
        <taxon>Fungi incertae sedis</taxon>
        <taxon>Blastocladiomycota</taxon>
        <taxon>Blastocladiomycetes</taxon>
        <taxon>Blastocladiales</taxon>
        <taxon>Blastocladiaceae</taxon>
        <taxon>Allomyces</taxon>
    </lineage>
</organism>
<feature type="transmembrane region" description="Helical" evidence="2">
    <location>
        <begin position="67"/>
        <end position="88"/>
    </location>
</feature>
<reference evidence="3 4" key="1">
    <citation type="submission" date="2009-11" db="EMBL/GenBank/DDBJ databases">
        <title>Annotation of Allomyces macrogynus ATCC 38327.</title>
        <authorList>
            <consortium name="The Broad Institute Genome Sequencing Platform"/>
            <person name="Russ C."/>
            <person name="Cuomo C."/>
            <person name="Burger G."/>
            <person name="Gray M.W."/>
            <person name="Holland P.W.H."/>
            <person name="King N."/>
            <person name="Lang F.B.F."/>
            <person name="Roger A.J."/>
            <person name="Ruiz-Trillo I."/>
            <person name="Young S.K."/>
            <person name="Zeng Q."/>
            <person name="Gargeya S."/>
            <person name="Fitzgerald M."/>
            <person name="Haas B."/>
            <person name="Abouelleil A."/>
            <person name="Alvarado L."/>
            <person name="Arachchi H.M."/>
            <person name="Berlin A."/>
            <person name="Chapman S.B."/>
            <person name="Gearin G."/>
            <person name="Goldberg J."/>
            <person name="Griggs A."/>
            <person name="Gujja S."/>
            <person name="Hansen M."/>
            <person name="Heiman D."/>
            <person name="Howarth C."/>
            <person name="Larimer J."/>
            <person name="Lui A."/>
            <person name="MacDonald P.J.P."/>
            <person name="McCowen C."/>
            <person name="Montmayeur A."/>
            <person name="Murphy C."/>
            <person name="Neiman D."/>
            <person name="Pearson M."/>
            <person name="Priest M."/>
            <person name="Roberts A."/>
            <person name="Saif S."/>
            <person name="Shea T."/>
            <person name="Sisk P."/>
            <person name="Stolte C."/>
            <person name="Sykes S."/>
            <person name="Wortman J."/>
            <person name="Nusbaum C."/>
            <person name="Birren B."/>
        </authorList>
    </citation>
    <scope>NUCLEOTIDE SEQUENCE [LARGE SCALE GENOMIC DNA]</scope>
    <source>
        <strain evidence="3 4">ATCC 38327</strain>
    </source>
</reference>
<accession>A0A0L0T4D5</accession>
<keyword evidence="4" id="KW-1185">Reference proteome</keyword>
<keyword evidence="2" id="KW-0472">Membrane</keyword>
<evidence type="ECO:0000313" key="4">
    <source>
        <dbReference type="Proteomes" id="UP000054350"/>
    </source>
</evidence>
<protein>
    <submittedName>
        <fullName evidence="3">Uncharacterized protein</fullName>
    </submittedName>
</protein>